<dbReference type="InterPro" id="IPR036388">
    <property type="entry name" value="WH-like_DNA-bd_sf"/>
</dbReference>
<dbReference type="Pfam" id="PF04542">
    <property type="entry name" value="Sigma70_r2"/>
    <property type="match status" value="1"/>
</dbReference>
<evidence type="ECO:0000256" key="2">
    <source>
        <dbReference type="ARBA" id="ARBA00023015"/>
    </source>
</evidence>
<evidence type="ECO:0000313" key="8">
    <source>
        <dbReference type="EMBL" id="MEN2790897.1"/>
    </source>
</evidence>
<comment type="similarity">
    <text evidence="1">Belongs to the sigma-70 factor family. ECF subfamily.</text>
</comment>
<evidence type="ECO:0000256" key="3">
    <source>
        <dbReference type="ARBA" id="ARBA00023082"/>
    </source>
</evidence>
<evidence type="ECO:0000256" key="4">
    <source>
        <dbReference type="ARBA" id="ARBA00023125"/>
    </source>
</evidence>
<dbReference type="SUPFAM" id="SSF88946">
    <property type="entry name" value="Sigma2 domain of RNA polymerase sigma factors"/>
    <property type="match status" value="1"/>
</dbReference>
<name>A0ABU9Y519_9SPHN</name>
<gene>
    <name evidence="8" type="ORF">ABC974_14750</name>
</gene>
<evidence type="ECO:0000256" key="5">
    <source>
        <dbReference type="ARBA" id="ARBA00023163"/>
    </source>
</evidence>
<dbReference type="Proteomes" id="UP001419910">
    <property type="component" value="Unassembled WGS sequence"/>
</dbReference>
<dbReference type="InterPro" id="IPR014284">
    <property type="entry name" value="RNA_pol_sigma-70_dom"/>
</dbReference>
<comment type="caution">
    <text evidence="8">The sequence shown here is derived from an EMBL/GenBank/DDBJ whole genome shotgun (WGS) entry which is preliminary data.</text>
</comment>
<dbReference type="InterPro" id="IPR007627">
    <property type="entry name" value="RNA_pol_sigma70_r2"/>
</dbReference>
<dbReference type="EMBL" id="JBDIME010000013">
    <property type="protein sequence ID" value="MEN2790897.1"/>
    <property type="molecule type" value="Genomic_DNA"/>
</dbReference>
<keyword evidence="4" id="KW-0238">DNA-binding</keyword>
<keyword evidence="3" id="KW-0731">Sigma factor</keyword>
<organism evidence="8 9">
    <name type="scientific">Sphingomonas oligophenolica</name>
    <dbReference type="NCBI Taxonomy" id="301154"/>
    <lineage>
        <taxon>Bacteria</taxon>
        <taxon>Pseudomonadati</taxon>
        <taxon>Pseudomonadota</taxon>
        <taxon>Alphaproteobacteria</taxon>
        <taxon>Sphingomonadales</taxon>
        <taxon>Sphingomonadaceae</taxon>
        <taxon>Sphingomonas</taxon>
    </lineage>
</organism>
<dbReference type="NCBIfam" id="TIGR02937">
    <property type="entry name" value="sigma70-ECF"/>
    <property type="match status" value="1"/>
</dbReference>
<dbReference type="InterPro" id="IPR013249">
    <property type="entry name" value="RNA_pol_sigma70_r4_t2"/>
</dbReference>
<dbReference type="Gene3D" id="1.10.1740.10">
    <property type="match status" value="1"/>
</dbReference>
<dbReference type="Gene3D" id="1.10.10.10">
    <property type="entry name" value="Winged helix-like DNA-binding domain superfamily/Winged helix DNA-binding domain"/>
    <property type="match status" value="1"/>
</dbReference>
<keyword evidence="9" id="KW-1185">Reference proteome</keyword>
<reference evidence="8 9" key="1">
    <citation type="submission" date="2024-05" db="EMBL/GenBank/DDBJ databases">
        <authorList>
            <person name="Liu Q."/>
            <person name="Xin Y.-H."/>
        </authorList>
    </citation>
    <scope>NUCLEOTIDE SEQUENCE [LARGE SCALE GENOMIC DNA]</scope>
    <source>
        <strain evidence="8 9">CGMCC 1.10181</strain>
    </source>
</reference>
<evidence type="ECO:0000259" key="7">
    <source>
        <dbReference type="Pfam" id="PF08281"/>
    </source>
</evidence>
<keyword evidence="2" id="KW-0805">Transcription regulation</keyword>
<dbReference type="RefSeq" id="WP_343892807.1">
    <property type="nucleotide sequence ID" value="NZ_BAAAEH010000065.1"/>
</dbReference>
<dbReference type="PANTHER" id="PTHR43133:SF8">
    <property type="entry name" value="RNA POLYMERASE SIGMA FACTOR HI_1459-RELATED"/>
    <property type="match status" value="1"/>
</dbReference>
<dbReference type="InterPro" id="IPR013325">
    <property type="entry name" value="RNA_pol_sigma_r2"/>
</dbReference>
<dbReference type="CDD" id="cd06171">
    <property type="entry name" value="Sigma70_r4"/>
    <property type="match status" value="1"/>
</dbReference>
<sequence length="191" mass="21463">MSNDYAELSDGDLAALSVAGRQIAFAEIVRRHREPLYRIIVANVADADEALDLVQETFVAAYRALRRYDAVRPMRGWLITIALNKCRDWARRRKVRRILSFALPLDGAAEAVAEDRPLHDIEAADREELVRTRRAIAALPATLREVLVLRAIDGQSQAEAAATLGVTEKAIETRLRRARAKLAEQLDRDPR</sequence>
<dbReference type="InterPro" id="IPR013324">
    <property type="entry name" value="RNA_pol_sigma_r3/r4-like"/>
</dbReference>
<evidence type="ECO:0000313" key="9">
    <source>
        <dbReference type="Proteomes" id="UP001419910"/>
    </source>
</evidence>
<dbReference type="Pfam" id="PF08281">
    <property type="entry name" value="Sigma70_r4_2"/>
    <property type="match status" value="1"/>
</dbReference>
<accession>A0ABU9Y519</accession>
<keyword evidence="5" id="KW-0804">Transcription</keyword>
<dbReference type="SUPFAM" id="SSF88659">
    <property type="entry name" value="Sigma3 and sigma4 domains of RNA polymerase sigma factors"/>
    <property type="match status" value="1"/>
</dbReference>
<dbReference type="InterPro" id="IPR039425">
    <property type="entry name" value="RNA_pol_sigma-70-like"/>
</dbReference>
<protein>
    <submittedName>
        <fullName evidence="8">RNA polymerase sigma factor</fullName>
    </submittedName>
</protein>
<feature type="domain" description="RNA polymerase sigma factor 70 region 4 type 2" evidence="7">
    <location>
        <begin position="132"/>
        <end position="182"/>
    </location>
</feature>
<proteinExistence type="inferred from homology"/>
<dbReference type="PANTHER" id="PTHR43133">
    <property type="entry name" value="RNA POLYMERASE ECF-TYPE SIGMA FACTO"/>
    <property type="match status" value="1"/>
</dbReference>
<evidence type="ECO:0000256" key="1">
    <source>
        <dbReference type="ARBA" id="ARBA00010641"/>
    </source>
</evidence>
<evidence type="ECO:0000259" key="6">
    <source>
        <dbReference type="Pfam" id="PF04542"/>
    </source>
</evidence>
<feature type="domain" description="RNA polymerase sigma-70 region 2" evidence="6">
    <location>
        <begin position="28"/>
        <end position="94"/>
    </location>
</feature>